<dbReference type="InterPro" id="IPR029063">
    <property type="entry name" value="SAM-dependent_MTases_sf"/>
</dbReference>
<dbReference type="InterPro" id="IPR014031">
    <property type="entry name" value="Ketoacyl_synth_C"/>
</dbReference>
<proteinExistence type="predicted"/>
<dbReference type="GO" id="GO:0006633">
    <property type="term" value="P:fatty acid biosynthetic process"/>
    <property type="evidence" value="ECO:0007669"/>
    <property type="project" value="TreeGrafter"/>
</dbReference>
<dbReference type="InterPro" id="IPR006162">
    <property type="entry name" value="Ppantetheine_attach_site"/>
</dbReference>
<evidence type="ECO:0000259" key="8">
    <source>
        <dbReference type="PROSITE" id="PS52019"/>
    </source>
</evidence>
<dbReference type="InterPro" id="IPR014030">
    <property type="entry name" value="Ketoacyl_synth_N"/>
</dbReference>
<dbReference type="Gene3D" id="3.40.366.10">
    <property type="entry name" value="Malonyl-Coenzyme A Acyl Carrier Protein, domain 2"/>
    <property type="match status" value="1"/>
</dbReference>
<evidence type="ECO:0000259" key="7">
    <source>
        <dbReference type="PROSITE" id="PS52004"/>
    </source>
</evidence>
<keyword evidence="4" id="KW-0511">Multifunctional enzyme</keyword>
<dbReference type="Pfam" id="PF23297">
    <property type="entry name" value="ACP_SdgA_C"/>
    <property type="match status" value="1"/>
</dbReference>
<keyword evidence="3" id="KW-0808">Transferase</keyword>
<dbReference type="Gene3D" id="3.40.47.10">
    <property type="match status" value="1"/>
</dbReference>
<dbReference type="Gene3D" id="1.10.1200.10">
    <property type="entry name" value="ACP-like"/>
    <property type="match status" value="1"/>
</dbReference>
<dbReference type="InterPro" id="IPR050091">
    <property type="entry name" value="PKS_NRPS_Biosynth_Enz"/>
</dbReference>
<dbReference type="PROSITE" id="PS52019">
    <property type="entry name" value="PKS_MFAS_DH"/>
    <property type="match status" value="1"/>
</dbReference>
<keyword evidence="2" id="KW-0597">Phosphoprotein</keyword>
<dbReference type="Gene3D" id="3.90.180.10">
    <property type="entry name" value="Medium-chain alcohol dehydrogenases, catalytic domain"/>
    <property type="match status" value="1"/>
</dbReference>
<evidence type="ECO:0000256" key="3">
    <source>
        <dbReference type="ARBA" id="ARBA00022679"/>
    </source>
</evidence>
<dbReference type="InterPro" id="IPR036291">
    <property type="entry name" value="NAD(P)-bd_dom_sf"/>
</dbReference>
<feature type="active site" description="Proton donor; for dehydratase activity" evidence="5">
    <location>
        <position position="1176"/>
    </location>
</feature>
<dbReference type="GO" id="GO:1901336">
    <property type="term" value="P:lactone biosynthetic process"/>
    <property type="evidence" value="ECO:0007669"/>
    <property type="project" value="UniProtKB-ARBA"/>
</dbReference>
<dbReference type="CDD" id="cd00833">
    <property type="entry name" value="PKS"/>
    <property type="match status" value="1"/>
</dbReference>
<dbReference type="Proteomes" id="UP000223968">
    <property type="component" value="Unassembled WGS sequence"/>
</dbReference>
<feature type="region of interest" description="C-terminal hotdog fold" evidence="5">
    <location>
        <begin position="1116"/>
        <end position="1267"/>
    </location>
</feature>
<evidence type="ECO:0000256" key="4">
    <source>
        <dbReference type="ARBA" id="ARBA00023268"/>
    </source>
</evidence>
<dbReference type="InterPro" id="IPR009081">
    <property type="entry name" value="PP-bd_ACP"/>
</dbReference>
<feature type="domain" description="Carrier" evidence="6">
    <location>
        <begin position="2357"/>
        <end position="2434"/>
    </location>
</feature>
<dbReference type="InterPro" id="IPR020806">
    <property type="entry name" value="PKS_PP-bd"/>
</dbReference>
<dbReference type="STRING" id="1447875.A0A2B7XY09"/>
<dbReference type="InterPro" id="IPR016039">
    <property type="entry name" value="Thiolase-like"/>
</dbReference>
<dbReference type="Gene3D" id="3.40.50.150">
    <property type="entry name" value="Vaccinia Virus protein VP39"/>
    <property type="match status" value="1"/>
</dbReference>
<evidence type="ECO:0000313" key="9">
    <source>
        <dbReference type="EMBL" id="PGH13809.1"/>
    </source>
</evidence>
<dbReference type="InterPro" id="IPR049900">
    <property type="entry name" value="PKS_mFAS_DH"/>
</dbReference>
<dbReference type="GO" id="GO:0031177">
    <property type="term" value="F:phosphopantetheine binding"/>
    <property type="evidence" value="ECO:0007669"/>
    <property type="project" value="InterPro"/>
</dbReference>
<dbReference type="InterPro" id="IPR036736">
    <property type="entry name" value="ACP-like_sf"/>
</dbReference>
<feature type="region of interest" description="N-terminal hotdog fold" evidence="5">
    <location>
        <begin position="955"/>
        <end position="1102"/>
    </location>
</feature>
<dbReference type="PROSITE" id="PS50075">
    <property type="entry name" value="CARRIER"/>
    <property type="match status" value="1"/>
</dbReference>
<dbReference type="InterPro" id="IPR013968">
    <property type="entry name" value="PKS_KR"/>
</dbReference>
<dbReference type="Pfam" id="PF00109">
    <property type="entry name" value="ketoacyl-synt"/>
    <property type="match status" value="1"/>
</dbReference>
<dbReference type="Gene3D" id="3.40.50.720">
    <property type="entry name" value="NAD(P)-binding Rossmann-like Domain"/>
    <property type="match status" value="2"/>
</dbReference>
<keyword evidence="10" id="KW-1185">Reference proteome</keyword>
<feature type="domain" description="PKS/mFAS DH" evidence="8">
    <location>
        <begin position="955"/>
        <end position="1267"/>
    </location>
</feature>
<accession>A0A2B7XY09</accession>
<dbReference type="PANTHER" id="PTHR43775">
    <property type="entry name" value="FATTY ACID SYNTHASE"/>
    <property type="match status" value="1"/>
</dbReference>
<dbReference type="PROSITE" id="PS52004">
    <property type="entry name" value="KS3_2"/>
    <property type="match status" value="1"/>
</dbReference>
<sequence length="2442" mass="264883">MGSTGDTWATEPIAIVGLSCRFAGGASSPGKLWEVLEQGKSAWSEIPSSRFNATGSFDPNHEKLSTMHVRGGHFLNEDIGLFDAAFFNYSVETASTLDPQFRLQLESVYEALENSGLPLSQVAGSNTSVFAGIFVHDYRDATIRDEENLPRFFLTGMGSAMASNRISHFFNFRGASMTIDTGCSSTLVALHQAVQSLRRGESDMSIVGGSNLLLNPDNFKAMGSLGILSPDGKCFTFDARANGYGRGEGVATIVIKRLRDVVAAGDPIRAVIRETFLNQDGKTETITSPSQAAQIELMRDCYSRAGLNPLDTQYFEAHGTGTATGDPIEAGAVAAVFQSSRWWADKALRIGSVKTNIGHTEAASGLASVIKAPLAMERGVIPPTINFETPNPKLALDEWHLKVATELEKWPAGPGGIRRASINNFGYGGSNAHVIIEYEEQSAIITDGIVNGMANEANRHTSPKYETKLLILSAKDEQACQQMVFNLKDFLAQQNDDHHTRTFLENLVYTLGQRRTMFPWIAAYPVPMTGGIGQVIKALDSPKFRPSRSTRQPRIGMVFTGQGASWYAMGRELVMAYPVFKSSLEEADAYLREFGANWSLTEELLHRDAETTQVNRTAFSIPICVAVQISLVRLLRTWGITPSAVTIHSSGEIAAAYTVGAISYRVAMGIAYYRSALAADMVLRDPVKGGMIVVGIGRKDANRHLERLKCGAKAVVACVNSPQSTTVAGDLPAIQELETLLQADSVFVRRLRVETAYHSHHMSAIADGYSEALHSIMARTNKKSTSSLGSIAYASPVTGYRMSSADIIASPDHWVRSLVQPVEFVDAFTEMVLGESNDGAADSASVDLILEVGPHTTLGCPIQQILEQPYLNRIRLPYYGCLVRNNAVDSIQALAANLLREGYPLDIEAINFPLERSRQVCVLTNLPSYPWNHQTRHWVEPRFNRGIRERSQPPHHLLGSLVSGTNLEAPSWRHILRPSESPWVRDHAIQSNILYPGCGFVCLAIEAITQQTALLNNQKTLGDEGAGQREISGYLLRDVTMVQALVVPDTAEGIEIQMTFRPVSDKAIGVRGWTQFEVSSITADNQWYLHAQGLISVEYDQRRYKSPVPLNTNGYVRRIDPDDMWNVLGSLGIQYGPAFKNITDIVQSGKEMRSQSNIVVKDNMPGRYLIHPIMLDAAAQTTYTALPGTESRQDSPRVFQSIEKIWISSKMSRQEGHRFQCHTLVSHADARGIESNILVVDPELNEPGVVLDIEGLTLSSLGGGGTQDESKPWEKGLCTRIKWACAPDMTPIRGRSLSQDKHQDRQSFPYEAAAILLRQIAHKNPRARILEVKANIARTHSILNNAVDTEELSYPLALLYHFTSASSDCFEDAGQELATWSDILAFDKLDIEYDPSAQGFEVGSYDAVIWLDCQVTLSETANRLGNVHSLLKPRGKLLLVGTSGTENKSAPDWDGILQSAGFSGVEIFDVGECKRDDGTLVTSSTIYSTANTLQLAQLPASDEILLITSNQDGAPSPKSGWLESLQRFISRACPDSLPMAHDLQSAAKACTANICVFLCEMERPLLRDLDAASLEAIKTIATTCKGLLWVTRGGAVEYANPDLALATGFLRSLRNEYLGRPYLTLDLDPNATLWSDDNASAIVQVLTVGFGSFITSSQQPQPGKFEYAVRDGNFLIPRLFKYVPQKMTISPPEAASNPSMTDAISMQPLHQPERPLCMYVGMPGLLDTLTFDDDPSVRPDGSGLVPEMIEVEPRAYGVNFRDVMVAMGQLRERVMGLECAGIITRAGSHAAAHGYNAGDRVFCLLRGPFGSLVRIPWTSAMHMPATGRVLSFEEAASLPVIFCTAYISLVDLARLQPGQTVLIHAAAGGVGQAAIMMARHLGAGDIFVTVGTPEKRELVMKQYGIPPHRIFSSRDTSFAADILAATNGRGVDVIINSLAGPLLQESFNVLAPFGHFVEIGKRDLEANSHLEMRPFGRQVSFSAFYLLALIQYKPREVHRVMAEVARLVEAEVLVPVHPVTAYSMCDVIKAFRLLQAGKHTGKVVLSAGPQEVVPVRRRAPVPRFSPDASYLLVGGVGGIGRSIAHWMVAHGARNLILLSRSAGSSKKTAAFVDELKRETGCRVKPVSCDVSKKGDLAGALRLCEEAGLPAVRGVIQAAMVLQDAVLEKMTAANYQACIQPKVHGSWNLHQQFNRTDALDFFVILSSVVGVAGNTGQCNYSAAGSYQDALAGWRVAHCLPAVSIDLGAVKAIGVAAETTGVLKRLNSIGLQPVSEDQVLAVLGSAILAPYEPQVVVGLNSGPGRHWDSDGASQLGRDARFAALKPLESSGHLHGASDAKSGGSHSLASKLAGAELPEEAIELVGTAIAEKLSEIFMIPVADIELKNKPAQYGIDSLVAVELRNMLVQQAAAEVSIFDILQSASLAALAAGIAAKSAHAPSSLF</sequence>
<dbReference type="InterPro" id="IPR032821">
    <property type="entry name" value="PKS_assoc"/>
</dbReference>
<dbReference type="InterPro" id="IPR057326">
    <property type="entry name" value="KR_dom"/>
</dbReference>
<dbReference type="SUPFAM" id="SSF51735">
    <property type="entry name" value="NAD(P)-binding Rossmann-fold domains"/>
    <property type="match status" value="2"/>
</dbReference>
<dbReference type="InterPro" id="IPR049551">
    <property type="entry name" value="PKS_DH_C"/>
</dbReference>
<dbReference type="CDD" id="cd05195">
    <property type="entry name" value="enoyl_red"/>
    <property type="match status" value="1"/>
</dbReference>
<dbReference type="InterPro" id="IPR049552">
    <property type="entry name" value="PKS_DH_N"/>
</dbReference>
<evidence type="ECO:0000313" key="10">
    <source>
        <dbReference type="Proteomes" id="UP000223968"/>
    </source>
</evidence>
<feature type="domain" description="Ketosynthase family 3 (KS3)" evidence="7">
    <location>
        <begin position="10"/>
        <end position="438"/>
    </location>
</feature>
<dbReference type="SUPFAM" id="SSF55048">
    <property type="entry name" value="Probable ACP-binding domain of malonyl-CoA ACP transacylase"/>
    <property type="match status" value="1"/>
</dbReference>
<dbReference type="InterPro" id="IPR001227">
    <property type="entry name" value="Ac_transferase_dom_sf"/>
</dbReference>
<dbReference type="GO" id="GO:0030639">
    <property type="term" value="P:polyketide biosynthetic process"/>
    <property type="evidence" value="ECO:0007669"/>
    <property type="project" value="UniProtKB-ARBA"/>
</dbReference>
<protein>
    <submittedName>
        <fullName evidence="9">Uncharacterized protein</fullName>
    </submittedName>
</protein>
<dbReference type="Pfam" id="PF23114">
    <property type="entry name" value="NAD-bd_HRPKS_sdrA"/>
    <property type="match status" value="1"/>
</dbReference>
<evidence type="ECO:0000259" key="6">
    <source>
        <dbReference type="PROSITE" id="PS50075"/>
    </source>
</evidence>
<dbReference type="InterPro" id="IPR056501">
    <property type="entry name" value="NAD-bd_HRPKS_sdrA"/>
</dbReference>
<dbReference type="PANTHER" id="PTHR43775:SF29">
    <property type="entry name" value="ASPERFURANONE POLYKETIDE SYNTHASE AFOG-RELATED"/>
    <property type="match status" value="1"/>
</dbReference>
<dbReference type="Pfam" id="PF08659">
    <property type="entry name" value="KR"/>
    <property type="match status" value="1"/>
</dbReference>
<dbReference type="SMART" id="SM00826">
    <property type="entry name" value="PKS_DH"/>
    <property type="match status" value="1"/>
</dbReference>
<evidence type="ECO:0000256" key="5">
    <source>
        <dbReference type="PROSITE-ProRule" id="PRU01363"/>
    </source>
</evidence>
<dbReference type="GO" id="GO:0004312">
    <property type="term" value="F:fatty acid synthase activity"/>
    <property type="evidence" value="ECO:0007669"/>
    <property type="project" value="TreeGrafter"/>
</dbReference>
<dbReference type="InterPro" id="IPR042104">
    <property type="entry name" value="PKS_dehydratase_sf"/>
</dbReference>
<dbReference type="SUPFAM" id="SSF53335">
    <property type="entry name" value="S-adenosyl-L-methionine-dependent methyltransferases"/>
    <property type="match status" value="1"/>
</dbReference>
<gene>
    <name evidence="9" type="ORF">AJ79_03377</name>
</gene>
<dbReference type="SUPFAM" id="SSF50129">
    <property type="entry name" value="GroES-like"/>
    <property type="match status" value="1"/>
</dbReference>
<dbReference type="InterPro" id="IPR020807">
    <property type="entry name" value="PKS_DH"/>
</dbReference>
<dbReference type="Pfam" id="PF14765">
    <property type="entry name" value="PS-DH"/>
    <property type="match status" value="1"/>
</dbReference>
<dbReference type="SUPFAM" id="SSF52151">
    <property type="entry name" value="FabD/lysophospholipase-like"/>
    <property type="match status" value="1"/>
</dbReference>
<keyword evidence="1" id="KW-0596">Phosphopantetheine</keyword>
<dbReference type="Pfam" id="PF16197">
    <property type="entry name" value="KAsynt_C_assoc"/>
    <property type="match status" value="1"/>
</dbReference>
<dbReference type="FunFam" id="3.40.50.720:FF:000209">
    <property type="entry name" value="Polyketide synthase Pks12"/>
    <property type="match status" value="1"/>
</dbReference>
<dbReference type="SUPFAM" id="SSF53901">
    <property type="entry name" value="Thiolase-like"/>
    <property type="match status" value="1"/>
</dbReference>
<dbReference type="Pfam" id="PF02801">
    <property type="entry name" value="Ketoacyl-synt_C"/>
    <property type="match status" value="1"/>
</dbReference>
<dbReference type="InterPro" id="IPR020843">
    <property type="entry name" value="ER"/>
</dbReference>
<dbReference type="PROSITE" id="PS00012">
    <property type="entry name" value="PHOSPHOPANTETHEINE"/>
    <property type="match status" value="1"/>
</dbReference>
<dbReference type="SMART" id="SM00823">
    <property type="entry name" value="PKS_PP"/>
    <property type="match status" value="1"/>
</dbReference>
<dbReference type="SMART" id="SM00825">
    <property type="entry name" value="PKS_KS"/>
    <property type="match status" value="1"/>
</dbReference>
<dbReference type="Pfam" id="PF21089">
    <property type="entry name" value="PKS_DH_N"/>
    <property type="match status" value="1"/>
</dbReference>
<dbReference type="Gene3D" id="3.10.129.110">
    <property type="entry name" value="Polyketide synthase dehydratase"/>
    <property type="match status" value="1"/>
</dbReference>
<dbReference type="SMART" id="SM00827">
    <property type="entry name" value="PKS_AT"/>
    <property type="match status" value="1"/>
</dbReference>
<evidence type="ECO:0000256" key="2">
    <source>
        <dbReference type="ARBA" id="ARBA00022553"/>
    </source>
</evidence>
<dbReference type="InterPro" id="IPR011032">
    <property type="entry name" value="GroES-like_sf"/>
</dbReference>
<dbReference type="SMART" id="SM00829">
    <property type="entry name" value="PKS_ER"/>
    <property type="match status" value="1"/>
</dbReference>
<dbReference type="InterPro" id="IPR020841">
    <property type="entry name" value="PKS_Beta-ketoAc_synthase_dom"/>
</dbReference>
<feature type="active site" description="Proton acceptor; for dehydratase activity" evidence="5">
    <location>
        <position position="987"/>
    </location>
</feature>
<dbReference type="InterPro" id="IPR016036">
    <property type="entry name" value="Malonyl_transacylase_ACP-bd"/>
</dbReference>
<evidence type="ECO:0000256" key="1">
    <source>
        <dbReference type="ARBA" id="ARBA00022450"/>
    </source>
</evidence>
<reference evidence="9 10" key="1">
    <citation type="submission" date="2017-10" db="EMBL/GenBank/DDBJ databases">
        <title>Comparative genomics in systemic dimorphic fungi from Ajellomycetaceae.</title>
        <authorList>
            <person name="Munoz J.F."/>
            <person name="Mcewen J.G."/>
            <person name="Clay O.K."/>
            <person name="Cuomo C.A."/>
        </authorList>
    </citation>
    <scope>NUCLEOTIDE SEQUENCE [LARGE SCALE GENOMIC DNA]</scope>
    <source>
        <strain evidence="9 10">UAMH5409</strain>
    </source>
</reference>
<dbReference type="SUPFAM" id="SSF47336">
    <property type="entry name" value="ACP-like"/>
    <property type="match status" value="1"/>
</dbReference>
<dbReference type="InterPro" id="IPR016035">
    <property type="entry name" value="Acyl_Trfase/lysoPLipase"/>
</dbReference>
<dbReference type="Pfam" id="PF13602">
    <property type="entry name" value="ADH_zinc_N_2"/>
    <property type="match status" value="1"/>
</dbReference>
<dbReference type="EMBL" id="PDNB01000041">
    <property type="protein sequence ID" value="PGH13809.1"/>
    <property type="molecule type" value="Genomic_DNA"/>
</dbReference>
<organism evidence="9 10">
    <name type="scientific">Helicocarpus griseus UAMH5409</name>
    <dbReference type="NCBI Taxonomy" id="1447875"/>
    <lineage>
        <taxon>Eukaryota</taxon>
        <taxon>Fungi</taxon>
        <taxon>Dikarya</taxon>
        <taxon>Ascomycota</taxon>
        <taxon>Pezizomycotina</taxon>
        <taxon>Eurotiomycetes</taxon>
        <taxon>Eurotiomycetidae</taxon>
        <taxon>Onygenales</taxon>
        <taxon>Ajellomycetaceae</taxon>
        <taxon>Helicocarpus</taxon>
    </lineage>
</organism>
<dbReference type="Pfam" id="PF00698">
    <property type="entry name" value="Acyl_transf_1"/>
    <property type="match status" value="1"/>
</dbReference>
<dbReference type="GO" id="GO:0016491">
    <property type="term" value="F:oxidoreductase activity"/>
    <property type="evidence" value="ECO:0007669"/>
    <property type="project" value="InterPro"/>
</dbReference>
<comment type="caution">
    <text evidence="9">The sequence shown here is derived from an EMBL/GenBank/DDBJ whole genome shotgun (WGS) entry which is preliminary data.</text>
</comment>
<dbReference type="InterPro" id="IPR014043">
    <property type="entry name" value="Acyl_transferase_dom"/>
</dbReference>
<name>A0A2B7XY09_9EURO</name>
<dbReference type="OrthoDB" id="329835at2759"/>
<dbReference type="SMART" id="SM00822">
    <property type="entry name" value="PKS_KR"/>
    <property type="match status" value="1"/>
</dbReference>